<evidence type="ECO:0000313" key="1">
    <source>
        <dbReference type="EMBL" id="KAK1859821.1"/>
    </source>
</evidence>
<organism evidence="1 2">
    <name type="scientific">Pyropia yezoensis</name>
    <name type="common">Susabi-nori</name>
    <name type="synonym">Porphyra yezoensis</name>
    <dbReference type="NCBI Taxonomy" id="2788"/>
    <lineage>
        <taxon>Eukaryota</taxon>
        <taxon>Rhodophyta</taxon>
        <taxon>Bangiophyceae</taxon>
        <taxon>Bangiales</taxon>
        <taxon>Bangiaceae</taxon>
        <taxon>Pyropia</taxon>
    </lineage>
</organism>
<keyword evidence="2" id="KW-1185">Reference proteome</keyword>
<accession>A0ACC3BQY9</accession>
<protein>
    <submittedName>
        <fullName evidence="1">Uncharacterized protein</fullName>
    </submittedName>
</protein>
<name>A0ACC3BQY9_PYRYE</name>
<dbReference type="EMBL" id="CM020618">
    <property type="protein sequence ID" value="KAK1859821.1"/>
    <property type="molecule type" value="Genomic_DNA"/>
</dbReference>
<sequence length="805" mass="74903">MRAVEAGAGERLPAGRAARKAAAAVVTLGTGNSLGPEGPAVELGAAVAWGVIDAWAAAARWFDGARGGGVGGGGGRASAAVGAGVRRSQLLVGAGAAAGVSAGFDAPMAGVFFALELVLAGRVGAAEGGGGILGGGEGDVSVLLLAAAVAGVVVNVGLGGSVLFDPPPYELRAPLVELPAYLGLGVLGGGVSLAWRRLLRAVEAVAAGAVDGRGLTLPGGGTVPAALLPVFGGGVCGLLAVAYPQVLFAGYDTFDALLHDVQFPLPLLATLLVLKPLATAIALSCGLVGGTLAPSLFVGAALGATYQKLLALALGGALAAFPALGGLVSPAGAAGAAAAAAAGVGGSAVGLIAPAPAYALVGMAAVLAGVFRAPLTASILLFEMTRDFRIVLPLLAAVGIASWMVDAASTPRAGGGGGGGGALAVPPVPPRARAGGDDGVTEGASGAAAAAAAVAGPSTAATTHGGDPGAAAGAAAASDGRGGDVLLPASLTLAALSPPVAGGATPAAPPPASFLFQVASEWERLLSSLPVAAVMVAPSVVVTDVEPLADVVNALLSARAPVAMVVRAGTGWMPAPAVVAPTPVDVGGGGGGGGPANGDGAPVAAAVPSYGELLGVLTVGDVTRALAAAGRAADADAHSSGGGGGGDWVAPTAAAAAPALAAATAGGAVVTVRPGDSAAEAADAMRAAAVGQLPVVVPVVVSAGPVMTWPATGSDGDDSGGGGGGGGGGSGGGTGGGAAASPVRVALHLQGVVYAVDVRRGGRLEALRATAARAAAATAAAEAAAMQAAAVDGGGGEAGEGAGRG</sequence>
<reference evidence="1" key="1">
    <citation type="submission" date="2019-11" db="EMBL/GenBank/DDBJ databases">
        <title>Nori genome reveals adaptations in red seaweeds to the harsh intertidal environment.</title>
        <authorList>
            <person name="Wang D."/>
            <person name="Mao Y."/>
        </authorList>
    </citation>
    <scope>NUCLEOTIDE SEQUENCE</scope>
    <source>
        <tissue evidence="1">Gametophyte</tissue>
    </source>
</reference>
<comment type="caution">
    <text evidence="1">The sequence shown here is derived from an EMBL/GenBank/DDBJ whole genome shotgun (WGS) entry which is preliminary data.</text>
</comment>
<proteinExistence type="predicted"/>
<gene>
    <name evidence="1" type="ORF">I4F81_002415</name>
</gene>
<dbReference type="Proteomes" id="UP000798662">
    <property type="component" value="Chromosome 1"/>
</dbReference>
<evidence type="ECO:0000313" key="2">
    <source>
        <dbReference type="Proteomes" id="UP000798662"/>
    </source>
</evidence>